<keyword evidence="1" id="KW-0472">Membrane</keyword>
<keyword evidence="1" id="KW-0812">Transmembrane</keyword>
<organism evidence="2 3">
    <name type="scientific">Agrobacterium tumefaciens</name>
    <dbReference type="NCBI Taxonomy" id="358"/>
    <lineage>
        <taxon>Bacteria</taxon>
        <taxon>Pseudomonadati</taxon>
        <taxon>Pseudomonadota</taxon>
        <taxon>Alphaproteobacteria</taxon>
        <taxon>Hyphomicrobiales</taxon>
        <taxon>Rhizobiaceae</taxon>
        <taxon>Rhizobium/Agrobacterium group</taxon>
        <taxon>Agrobacterium</taxon>
        <taxon>Agrobacterium tumefaciens complex</taxon>
    </lineage>
</organism>
<name>A0A0D0JGU1_AGRTU</name>
<dbReference type="Proteomes" id="UP000035017">
    <property type="component" value="Unassembled WGS sequence"/>
</dbReference>
<evidence type="ECO:0000313" key="2">
    <source>
        <dbReference type="EMBL" id="KIQ05197.1"/>
    </source>
</evidence>
<evidence type="ECO:0000256" key="1">
    <source>
        <dbReference type="SAM" id="Phobius"/>
    </source>
</evidence>
<keyword evidence="1" id="KW-1133">Transmembrane helix</keyword>
<dbReference type="AlphaFoldDB" id="A0A0D0JGU1"/>
<comment type="caution">
    <text evidence="2">The sequence shown here is derived from an EMBL/GenBank/DDBJ whole genome shotgun (WGS) entry which is preliminary data.</text>
</comment>
<reference evidence="2 3" key="1">
    <citation type="submission" date="2014-12" db="EMBL/GenBank/DDBJ databases">
        <title>16Stimator: statistical estimation of ribosomal gene copy numbers from draft genome assemblies.</title>
        <authorList>
            <person name="Perisin M.A."/>
            <person name="Vetter M."/>
            <person name="Gilbert J.A."/>
            <person name="Bergelson J."/>
        </authorList>
    </citation>
    <scope>NUCLEOTIDE SEQUENCE [LARGE SCALE GENOMIC DNA]</scope>
    <source>
        <strain evidence="2 3">MEJ076</strain>
    </source>
</reference>
<sequence>MFGTISVFMRFLLTAQMKLLYAAVATVGVSLALVLTFQGWMRHGTNIFLAAVQSGVAWCF</sequence>
<proteinExistence type="predicted"/>
<evidence type="ECO:0000313" key="3">
    <source>
        <dbReference type="Proteomes" id="UP000035017"/>
    </source>
</evidence>
<protein>
    <submittedName>
        <fullName evidence="2">Uncharacterized protein</fullName>
    </submittedName>
</protein>
<accession>A0A0D0JGU1</accession>
<dbReference type="EMBL" id="JXQV01000003">
    <property type="protein sequence ID" value="KIQ05197.1"/>
    <property type="molecule type" value="Genomic_DNA"/>
</dbReference>
<feature type="transmembrane region" description="Helical" evidence="1">
    <location>
        <begin position="20"/>
        <end position="40"/>
    </location>
</feature>
<gene>
    <name evidence="2" type="ORF">RU07_02965</name>
</gene>